<dbReference type="AlphaFoldDB" id="A0A6C0J308"/>
<protein>
    <submittedName>
        <fullName evidence="1">Uncharacterized protein</fullName>
    </submittedName>
</protein>
<reference evidence="1" key="1">
    <citation type="journal article" date="2020" name="Nature">
        <title>Giant virus diversity and host interactions through global metagenomics.</title>
        <authorList>
            <person name="Schulz F."/>
            <person name="Roux S."/>
            <person name="Paez-Espino D."/>
            <person name="Jungbluth S."/>
            <person name="Walsh D.A."/>
            <person name="Denef V.J."/>
            <person name="McMahon K.D."/>
            <person name="Konstantinidis K.T."/>
            <person name="Eloe-Fadrosh E.A."/>
            <person name="Kyrpides N.C."/>
            <person name="Woyke T."/>
        </authorList>
    </citation>
    <scope>NUCLEOTIDE SEQUENCE</scope>
    <source>
        <strain evidence="1">GVMAG-M-3300025652-16</strain>
    </source>
</reference>
<proteinExistence type="predicted"/>
<evidence type="ECO:0000313" key="1">
    <source>
        <dbReference type="EMBL" id="QHT98347.1"/>
    </source>
</evidence>
<accession>A0A6C0J308</accession>
<organism evidence="1">
    <name type="scientific">viral metagenome</name>
    <dbReference type="NCBI Taxonomy" id="1070528"/>
    <lineage>
        <taxon>unclassified sequences</taxon>
        <taxon>metagenomes</taxon>
        <taxon>organismal metagenomes</taxon>
    </lineage>
</organism>
<sequence>MTTIANLLISPVIAIKKRFNHRLAASTLDAPPPPVDTNKQWDFGSYCWKVTVTSKDRESGKLDKTFIGYSQNMNIAQRTKGACDRFKKSGTVCGEPELAMKGGECDEVIFMKKTPDGPLIPVSVTPF</sequence>
<dbReference type="EMBL" id="MN740292">
    <property type="protein sequence ID" value="QHT98347.1"/>
    <property type="molecule type" value="Genomic_DNA"/>
</dbReference>
<name>A0A6C0J308_9ZZZZ</name>